<dbReference type="EMBL" id="CP041356">
    <property type="protein sequence ID" value="QDK71579.1"/>
    <property type="molecule type" value="Genomic_DNA"/>
</dbReference>
<sequence length="90" mass="9688">MGTSRISSDIGVAQSAVSKLTSVTSSTQGKQVEFSGSSLKCMSSAQNLTNDMLKDVEELVETIQTQAHKVTGLAQIIEYRDQTDAQSWGF</sequence>
<protein>
    <recommendedName>
        <fullName evidence="3">Type VII secretion effector</fullName>
    </recommendedName>
</protein>
<gene>
    <name evidence="1" type="ORF">FLP15_10905</name>
</gene>
<dbReference type="RefSeq" id="WP_142767138.1">
    <property type="nucleotide sequence ID" value="NZ_CP041356.1"/>
</dbReference>
<dbReference type="Proteomes" id="UP000315128">
    <property type="component" value="Chromosome"/>
</dbReference>
<dbReference type="KEGG" id="lack:FLP15_10905"/>
<organism evidence="1 2">
    <name type="scientific">Lactococcus protaetiae</name>
    <dbReference type="NCBI Taxonomy" id="2592653"/>
    <lineage>
        <taxon>Bacteria</taxon>
        <taxon>Bacillati</taxon>
        <taxon>Bacillota</taxon>
        <taxon>Bacilli</taxon>
        <taxon>Lactobacillales</taxon>
        <taxon>Streptococcaceae</taxon>
        <taxon>Lactococcus</taxon>
    </lineage>
</organism>
<reference evidence="1 2" key="1">
    <citation type="submission" date="2019-07" db="EMBL/GenBank/DDBJ databases">
        <title>Genome sequencing of KACC 19320.</title>
        <authorList>
            <person name="Heo J."/>
            <person name="Kim S.-J."/>
            <person name="Kim J.-S."/>
            <person name="Hong S.-B."/>
            <person name="Kwon S.-W."/>
        </authorList>
    </citation>
    <scope>NUCLEOTIDE SEQUENCE [LARGE SCALE GENOMIC DNA]</scope>
    <source>
        <strain evidence="1 2">KACC 19320</strain>
    </source>
</reference>
<accession>A0A514ZAH1</accession>
<proteinExistence type="predicted"/>
<dbReference type="OrthoDB" id="2191278at2"/>
<evidence type="ECO:0008006" key="3">
    <source>
        <dbReference type="Google" id="ProtNLM"/>
    </source>
</evidence>
<name>A0A514ZAH1_9LACT</name>
<keyword evidence="2" id="KW-1185">Reference proteome</keyword>
<evidence type="ECO:0000313" key="2">
    <source>
        <dbReference type="Proteomes" id="UP000315128"/>
    </source>
</evidence>
<evidence type="ECO:0000313" key="1">
    <source>
        <dbReference type="EMBL" id="QDK71579.1"/>
    </source>
</evidence>
<dbReference type="AlphaFoldDB" id="A0A514ZAH1"/>